<keyword evidence="7" id="KW-0319">Glycerol metabolism</keyword>
<evidence type="ECO:0000313" key="15">
    <source>
        <dbReference type="Proteomes" id="UP000537130"/>
    </source>
</evidence>
<dbReference type="GO" id="GO:0019432">
    <property type="term" value="P:triglyceride biosynthetic process"/>
    <property type="evidence" value="ECO:0007669"/>
    <property type="project" value="UniProtKB-UniPathway"/>
</dbReference>
<dbReference type="GO" id="GO:0051701">
    <property type="term" value="P:biological process involved in interaction with host"/>
    <property type="evidence" value="ECO:0007669"/>
    <property type="project" value="TreeGrafter"/>
</dbReference>
<feature type="domain" description="O-acyltransferase WSD1-like N-terminal" evidence="12">
    <location>
        <begin position="5"/>
        <end position="268"/>
    </location>
</feature>
<dbReference type="Pfam" id="PF03007">
    <property type="entry name" value="WS_DGAT_cat"/>
    <property type="match status" value="1"/>
</dbReference>
<organism evidence="14 15">
    <name type="scientific">Litorivivens lipolytica</name>
    <dbReference type="NCBI Taxonomy" id="1524264"/>
    <lineage>
        <taxon>Bacteria</taxon>
        <taxon>Pseudomonadati</taxon>
        <taxon>Pseudomonadota</taxon>
        <taxon>Gammaproteobacteria</taxon>
        <taxon>Litorivivens</taxon>
    </lineage>
</organism>
<dbReference type="InterPro" id="IPR045034">
    <property type="entry name" value="O-acyltransferase_WSD1-like"/>
</dbReference>
<evidence type="ECO:0000256" key="1">
    <source>
        <dbReference type="ARBA" id="ARBA00004771"/>
    </source>
</evidence>
<dbReference type="GO" id="GO:0004144">
    <property type="term" value="F:diacylglycerol O-acyltransferase activity"/>
    <property type="evidence" value="ECO:0007669"/>
    <property type="project" value="UniProtKB-EC"/>
</dbReference>
<dbReference type="UniPathway" id="UPA00282"/>
<keyword evidence="9 14" id="KW-0012">Acyltransferase</keyword>
<dbReference type="AlphaFoldDB" id="A0A7W4W2T8"/>
<evidence type="ECO:0000256" key="11">
    <source>
        <dbReference type="SAM" id="MobiDB-lite"/>
    </source>
</evidence>
<feature type="compositionally biased region" description="Basic and acidic residues" evidence="11">
    <location>
        <begin position="461"/>
        <end position="471"/>
    </location>
</feature>
<comment type="caution">
    <text evidence="14">The sequence shown here is derived from an EMBL/GenBank/DDBJ whole genome shotgun (WGS) entry which is preliminary data.</text>
</comment>
<protein>
    <recommendedName>
        <fullName evidence="4">diacylglycerol O-acyltransferase</fullName>
        <ecNumber evidence="4">2.3.1.20</ecNumber>
    </recommendedName>
</protein>
<evidence type="ECO:0000256" key="2">
    <source>
        <dbReference type="ARBA" id="ARBA00005189"/>
    </source>
</evidence>
<feature type="region of interest" description="Disordered" evidence="11">
    <location>
        <begin position="461"/>
        <end position="495"/>
    </location>
</feature>
<evidence type="ECO:0000256" key="3">
    <source>
        <dbReference type="ARBA" id="ARBA00009587"/>
    </source>
</evidence>
<dbReference type="GO" id="GO:0001666">
    <property type="term" value="P:response to hypoxia"/>
    <property type="evidence" value="ECO:0007669"/>
    <property type="project" value="TreeGrafter"/>
</dbReference>
<evidence type="ECO:0000256" key="7">
    <source>
        <dbReference type="ARBA" id="ARBA00022798"/>
    </source>
</evidence>
<accession>A0A7W4W2T8</accession>
<proteinExistence type="inferred from homology"/>
<dbReference type="InterPro" id="IPR014292">
    <property type="entry name" value="Acyl_transf_WS/DGAT"/>
</dbReference>
<evidence type="ECO:0000256" key="6">
    <source>
        <dbReference type="ARBA" id="ARBA00022679"/>
    </source>
</evidence>
<dbReference type="PANTHER" id="PTHR31650">
    <property type="entry name" value="O-ACYLTRANSFERASE (WSD1-LIKE) FAMILY PROTEIN"/>
    <property type="match status" value="1"/>
</dbReference>
<dbReference type="SUPFAM" id="SSF52777">
    <property type="entry name" value="CoA-dependent acyltransferases"/>
    <property type="match status" value="1"/>
</dbReference>
<dbReference type="PANTHER" id="PTHR31650:SF1">
    <property type="entry name" value="WAX ESTER SYNTHASE_DIACYLGLYCEROL ACYLTRANSFERASE 4-RELATED"/>
    <property type="match status" value="1"/>
</dbReference>
<evidence type="ECO:0000256" key="5">
    <source>
        <dbReference type="ARBA" id="ARBA00022516"/>
    </source>
</evidence>
<dbReference type="RefSeq" id="WP_183408588.1">
    <property type="nucleotide sequence ID" value="NZ_JACHWY010000001.1"/>
</dbReference>
<keyword evidence="8" id="KW-0443">Lipid metabolism</keyword>
<reference evidence="14 15" key="1">
    <citation type="submission" date="2020-08" db="EMBL/GenBank/DDBJ databases">
        <title>Genomic Encyclopedia of Type Strains, Phase III (KMG-III): the genomes of soil and plant-associated and newly described type strains.</title>
        <authorList>
            <person name="Whitman W."/>
        </authorList>
    </citation>
    <scope>NUCLEOTIDE SEQUENCE [LARGE SCALE GENOMIC DNA]</scope>
    <source>
        <strain evidence="14 15">CECT 8654</strain>
    </source>
</reference>
<dbReference type="Pfam" id="PF06974">
    <property type="entry name" value="WS_DGAT_C"/>
    <property type="match status" value="1"/>
</dbReference>
<evidence type="ECO:0000256" key="4">
    <source>
        <dbReference type="ARBA" id="ARBA00013244"/>
    </source>
</evidence>
<gene>
    <name evidence="14" type="ORF">FHR99_000103</name>
</gene>
<comment type="pathway">
    <text evidence="1">Glycerolipid metabolism; triacylglycerol biosynthesis.</text>
</comment>
<comment type="similarity">
    <text evidence="3">Belongs to the long-chain O-acyltransferase family.</text>
</comment>
<dbReference type="InterPro" id="IPR009721">
    <property type="entry name" value="O-acyltransferase_WSD1_C"/>
</dbReference>
<keyword evidence="6 14" id="KW-0808">Transferase</keyword>
<evidence type="ECO:0000259" key="12">
    <source>
        <dbReference type="Pfam" id="PF03007"/>
    </source>
</evidence>
<dbReference type="GO" id="GO:0071731">
    <property type="term" value="P:response to nitric oxide"/>
    <property type="evidence" value="ECO:0007669"/>
    <property type="project" value="TreeGrafter"/>
</dbReference>
<feature type="domain" description="O-acyltransferase WSD1 C-terminal" evidence="13">
    <location>
        <begin position="310"/>
        <end position="453"/>
    </location>
</feature>
<name>A0A7W4W2T8_9GAMM</name>
<keyword evidence="15" id="KW-1185">Reference proteome</keyword>
<dbReference type="EMBL" id="JACHWY010000001">
    <property type="protein sequence ID" value="MBB3045867.1"/>
    <property type="molecule type" value="Genomic_DNA"/>
</dbReference>
<evidence type="ECO:0000256" key="9">
    <source>
        <dbReference type="ARBA" id="ARBA00023315"/>
    </source>
</evidence>
<dbReference type="GO" id="GO:0006071">
    <property type="term" value="P:glycerol metabolic process"/>
    <property type="evidence" value="ECO:0007669"/>
    <property type="project" value="UniProtKB-KW"/>
</dbReference>
<evidence type="ECO:0000313" key="14">
    <source>
        <dbReference type="EMBL" id="MBB3045867.1"/>
    </source>
</evidence>
<evidence type="ECO:0000256" key="10">
    <source>
        <dbReference type="ARBA" id="ARBA00048109"/>
    </source>
</evidence>
<dbReference type="NCBIfam" id="TIGR02946">
    <property type="entry name" value="acyl_WS_DGAT"/>
    <property type="match status" value="1"/>
</dbReference>
<comment type="catalytic activity">
    <reaction evidence="10">
        <text>an acyl-CoA + a 1,2-diacyl-sn-glycerol = a triacyl-sn-glycerol + CoA</text>
        <dbReference type="Rhea" id="RHEA:10868"/>
        <dbReference type="ChEBI" id="CHEBI:17815"/>
        <dbReference type="ChEBI" id="CHEBI:57287"/>
        <dbReference type="ChEBI" id="CHEBI:58342"/>
        <dbReference type="ChEBI" id="CHEBI:64615"/>
        <dbReference type="EC" id="2.3.1.20"/>
    </reaction>
</comment>
<evidence type="ECO:0000256" key="8">
    <source>
        <dbReference type="ARBA" id="ARBA00023098"/>
    </source>
</evidence>
<dbReference type="EC" id="2.3.1.20" evidence="4"/>
<dbReference type="InterPro" id="IPR004255">
    <property type="entry name" value="O-acyltransferase_WSD1_N"/>
</dbReference>
<sequence length="495" mass="54414">MEKLALIDDAFLRLENRRQPLHIGSLMLLEPPAGAGPDFAYQLAKRLRQHTVTAPPFNHRLVTKRGLHYWEEDRHFDLNHHFVHLSLPKPGRVRELLAMVSRVHSAHLDRSYPLWRMYLIEGLEDGRIAMYLKIHHAMADGIAGITMLNKCMSNDQKASKTMLPPWAIGARKSRTAQPPVPTPAGGLSALRAITREGIGAIAPVIKEVGATIKDYRSGNENLALAGQAPRCIFNQKVSASRRFAAQSYSMPRIRAVAKAFDATGNDVILAMCGGALRRYLKDRGELPKTSLTAGVPVSVRRKNRESKANNEIAFTLTKLATHLDNPAARMRAIKNCMDYNKERMSKLSPGQLMAYAAAVMAPGATTSLSGLASDKALGNVIISHVPGPRETMYWQGARLDGLYPVSLIIDSGALNITLVSRQDKVDFGLIACRKSVPSVQKLLTYLEEELAALEQCVEKTRPAPLRKKTETKSPSQKTTAAPKRKATKASKSNAA</sequence>
<dbReference type="Proteomes" id="UP000537130">
    <property type="component" value="Unassembled WGS sequence"/>
</dbReference>
<evidence type="ECO:0000259" key="13">
    <source>
        <dbReference type="Pfam" id="PF06974"/>
    </source>
</evidence>
<keyword evidence="5" id="KW-0444">Lipid biosynthesis</keyword>
<dbReference type="GO" id="GO:0005886">
    <property type="term" value="C:plasma membrane"/>
    <property type="evidence" value="ECO:0007669"/>
    <property type="project" value="TreeGrafter"/>
</dbReference>
<comment type="pathway">
    <text evidence="2">Lipid metabolism.</text>
</comment>